<dbReference type="PROSITE" id="PS51864">
    <property type="entry name" value="ASTACIN"/>
    <property type="match status" value="1"/>
</dbReference>
<evidence type="ECO:0000256" key="1">
    <source>
        <dbReference type="PROSITE-ProRule" id="PRU01211"/>
    </source>
</evidence>
<dbReference type="Proteomes" id="UP000054495">
    <property type="component" value="Unassembled WGS sequence"/>
</dbReference>
<keyword evidence="5" id="KW-1185">Reference proteome</keyword>
<dbReference type="SUPFAM" id="SSF55486">
    <property type="entry name" value="Metalloproteases ('zincins'), catalytic domain"/>
    <property type="match status" value="1"/>
</dbReference>
<dbReference type="InterPro" id="IPR024079">
    <property type="entry name" value="MetalloPept_cat_dom_sf"/>
</dbReference>
<feature type="chain" id="PRO_5002307408" evidence="2">
    <location>
        <begin position="23"/>
        <end position="138"/>
    </location>
</feature>
<feature type="domain" description="Peptidase M12A" evidence="3">
    <location>
        <begin position="1"/>
        <end position="93"/>
    </location>
</feature>
<dbReference type="MEROPS" id="M12.310"/>
<evidence type="ECO:0000313" key="5">
    <source>
        <dbReference type="Proteomes" id="UP000054495"/>
    </source>
</evidence>
<organism evidence="4 5">
    <name type="scientific">Ancylostoma ceylanicum</name>
    <dbReference type="NCBI Taxonomy" id="53326"/>
    <lineage>
        <taxon>Eukaryota</taxon>
        <taxon>Metazoa</taxon>
        <taxon>Ecdysozoa</taxon>
        <taxon>Nematoda</taxon>
        <taxon>Chromadorea</taxon>
        <taxon>Rhabditida</taxon>
        <taxon>Rhabditina</taxon>
        <taxon>Rhabditomorpha</taxon>
        <taxon>Strongyloidea</taxon>
        <taxon>Ancylostomatidae</taxon>
        <taxon>Ancylostomatinae</taxon>
        <taxon>Ancylostoma</taxon>
    </lineage>
</organism>
<dbReference type="Pfam" id="PF01400">
    <property type="entry name" value="Astacin"/>
    <property type="match status" value="1"/>
</dbReference>
<dbReference type="PANTHER" id="PTHR10127">
    <property type="entry name" value="DISCOIDIN, CUB, EGF, LAMININ , AND ZINC METALLOPROTEASE DOMAIN CONTAINING"/>
    <property type="match status" value="1"/>
</dbReference>
<dbReference type="AlphaFoldDB" id="A0A0D6M0N5"/>
<dbReference type="Gene3D" id="3.40.390.10">
    <property type="entry name" value="Collagenase (Catalytic Domain)"/>
    <property type="match status" value="1"/>
</dbReference>
<evidence type="ECO:0000313" key="4">
    <source>
        <dbReference type="EMBL" id="EPB77825.1"/>
    </source>
</evidence>
<accession>A0A0D6M0N5</accession>
<comment type="caution">
    <text evidence="1">Lacks conserved residue(s) required for the propagation of feature annotation.</text>
</comment>
<reference evidence="4 5" key="1">
    <citation type="submission" date="2013-05" db="EMBL/GenBank/DDBJ databases">
        <title>Draft genome of the parasitic nematode Anyclostoma ceylanicum.</title>
        <authorList>
            <person name="Mitreva M."/>
        </authorList>
    </citation>
    <scope>NUCLEOTIDE SEQUENCE [LARGE SCALE GENOMIC DNA]</scope>
</reference>
<keyword evidence="2" id="KW-0732">Signal</keyword>
<sequence>MLGHNFCLICLSLLSLVCGAATLSSEGRSSLLKTIVQKALNYIRARTCIDFTESATAENRIRVYSGDGCWSSIGMVGGPQDLSLGNGCDVVGVNFRRFLLTDTEVFYRSASQRTNSYIPLERTICRCEMIVMITCKLT</sequence>
<feature type="signal peptide" evidence="2">
    <location>
        <begin position="1"/>
        <end position="22"/>
    </location>
</feature>
<dbReference type="PANTHER" id="PTHR10127:SF831">
    <property type="entry name" value="ZINC METALLOPROTEINASE NAS-37"/>
    <property type="match status" value="1"/>
</dbReference>
<protein>
    <submittedName>
        <fullName evidence="4">Astacin</fullName>
    </submittedName>
</protein>
<evidence type="ECO:0000256" key="2">
    <source>
        <dbReference type="SAM" id="SignalP"/>
    </source>
</evidence>
<name>A0A0D6M0N5_9BILA</name>
<dbReference type="EMBL" id="KE124827">
    <property type="protein sequence ID" value="EPB77825.1"/>
    <property type="molecule type" value="Genomic_DNA"/>
</dbReference>
<proteinExistence type="predicted"/>
<dbReference type="GO" id="GO:0006508">
    <property type="term" value="P:proteolysis"/>
    <property type="evidence" value="ECO:0007669"/>
    <property type="project" value="InterPro"/>
</dbReference>
<gene>
    <name evidence="4" type="ORF">ANCCEY_03093</name>
</gene>
<dbReference type="GO" id="GO:0004222">
    <property type="term" value="F:metalloendopeptidase activity"/>
    <property type="evidence" value="ECO:0007669"/>
    <property type="project" value="InterPro"/>
</dbReference>
<dbReference type="InterPro" id="IPR001506">
    <property type="entry name" value="Peptidase_M12A"/>
</dbReference>
<evidence type="ECO:0000259" key="3">
    <source>
        <dbReference type="PROSITE" id="PS51864"/>
    </source>
</evidence>